<keyword evidence="2" id="KW-0813">Transport</keyword>
<protein>
    <submittedName>
        <fullName evidence="10">Cation:proton antiporter</fullName>
    </submittedName>
</protein>
<evidence type="ECO:0000256" key="2">
    <source>
        <dbReference type="ARBA" id="ARBA00022448"/>
    </source>
</evidence>
<evidence type="ECO:0000256" key="8">
    <source>
        <dbReference type="SAM" id="Phobius"/>
    </source>
</evidence>
<feature type="transmembrane region" description="Helical" evidence="8">
    <location>
        <begin position="351"/>
        <end position="370"/>
    </location>
</feature>
<feature type="transmembrane region" description="Helical" evidence="8">
    <location>
        <begin position="323"/>
        <end position="345"/>
    </location>
</feature>
<dbReference type="InterPro" id="IPR050794">
    <property type="entry name" value="CPA2_transporter"/>
</dbReference>
<feature type="transmembrane region" description="Helical" evidence="8">
    <location>
        <begin position="382"/>
        <end position="401"/>
    </location>
</feature>
<keyword evidence="5" id="KW-0406">Ion transport</keyword>
<accession>A0A9X3NGH6</accession>
<reference evidence="10" key="1">
    <citation type="submission" date="2021-10" db="EMBL/GenBank/DDBJ databases">
        <title>Streptomonospora sp. nov., isolated from mangrove soil.</title>
        <authorList>
            <person name="Chen X."/>
            <person name="Ge X."/>
            <person name="Liu W."/>
        </authorList>
    </citation>
    <scope>NUCLEOTIDE SEQUENCE</scope>
    <source>
        <strain evidence="10">S1-112</strain>
    </source>
</reference>
<evidence type="ECO:0000256" key="7">
    <source>
        <dbReference type="SAM" id="MobiDB-lite"/>
    </source>
</evidence>
<evidence type="ECO:0000256" key="3">
    <source>
        <dbReference type="ARBA" id="ARBA00022692"/>
    </source>
</evidence>
<comment type="caution">
    <text evidence="10">The sequence shown here is derived from an EMBL/GenBank/DDBJ whole genome shotgun (WGS) entry which is preliminary data.</text>
</comment>
<feature type="transmembrane region" description="Helical" evidence="8">
    <location>
        <begin position="191"/>
        <end position="212"/>
    </location>
</feature>
<dbReference type="InterPro" id="IPR038770">
    <property type="entry name" value="Na+/solute_symporter_sf"/>
</dbReference>
<evidence type="ECO:0000256" key="6">
    <source>
        <dbReference type="ARBA" id="ARBA00023136"/>
    </source>
</evidence>
<feature type="transmembrane region" description="Helical" evidence="8">
    <location>
        <begin position="87"/>
        <end position="107"/>
    </location>
</feature>
<dbReference type="RefSeq" id="WP_270070437.1">
    <property type="nucleotide sequence ID" value="NZ_JAJAQC010000003.1"/>
</dbReference>
<feature type="domain" description="Cation/H+ exchanger transmembrane" evidence="9">
    <location>
        <begin position="103"/>
        <end position="490"/>
    </location>
</feature>
<feature type="transmembrane region" description="Helical" evidence="8">
    <location>
        <begin position="284"/>
        <end position="303"/>
    </location>
</feature>
<dbReference type="Pfam" id="PF00999">
    <property type="entry name" value="Na_H_Exchanger"/>
    <property type="match status" value="1"/>
</dbReference>
<feature type="transmembrane region" description="Helical" evidence="8">
    <location>
        <begin position="218"/>
        <end position="241"/>
    </location>
</feature>
<sequence length="512" mass="50930">MTATSPPEQPESTSGPHRQPVPAAPVPPPGRPDDPSAGRRPVRRWVLAAGLTGTVPLVAIVAAAVVAASLPSGAAQGPTEGGGFLELGATGHFFLAAAAVLAAARLGGAVAQRIGQPRVVGEICAGLALGPSLLGRVAPDAMAWLFPPAVLAPIDGLAQFGLVLFMFGVGRELAGMRLRGATGRALLVSQASMAVPFALGALAAVPMAAGFAGPNGGGTAFVLFMGCALSITAFPVLARMLSDLRLTRTEVGGLSLFAAAVGDGASWLVLAAVLAAAAGSAPTVVMVNALATVLVVALFLGPVKRLLSRWAARAGGGGAGEPLVLVVGVAAAAALTAALGVHQLIGAMLVGLAWPGGTAQSGSGAVGRFIRVADQLTGTARNVLLPFFFFGFGLTADLGALDWSGPALPAFLALLALAVAGKVVGPGVCAWLLGMAPRSALILGALLNARGLTELIVIQIGYDAGIIDAGMAAVLTLVALCTTMMTGPLLRLLRAEPEKPAAPDREPAEAGR</sequence>
<feature type="transmembrane region" description="Helical" evidence="8">
    <location>
        <begin position="45"/>
        <end position="67"/>
    </location>
</feature>
<feature type="region of interest" description="Disordered" evidence="7">
    <location>
        <begin position="1"/>
        <end position="39"/>
    </location>
</feature>
<feature type="transmembrane region" description="Helical" evidence="8">
    <location>
        <begin position="466"/>
        <end position="490"/>
    </location>
</feature>
<feature type="transmembrane region" description="Helical" evidence="8">
    <location>
        <begin position="407"/>
        <end position="433"/>
    </location>
</feature>
<keyword evidence="11" id="KW-1185">Reference proteome</keyword>
<evidence type="ECO:0000256" key="4">
    <source>
        <dbReference type="ARBA" id="ARBA00022989"/>
    </source>
</evidence>
<feature type="transmembrane region" description="Helical" evidence="8">
    <location>
        <begin position="150"/>
        <end position="170"/>
    </location>
</feature>
<dbReference type="GO" id="GO:0015297">
    <property type="term" value="F:antiporter activity"/>
    <property type="evidence" value="ECO:0007669"/>
    <property type="project" value="InterPro"/>
</dbReference>
<evidence type="ECO:0000256" key="1">
    <source>
        <dbReference type="ARBA" id="ARBA00004141"/>
    </source>
</evidence>
<keyword evidence="3 8" id="KW-0812">Transmembrane</keyword>
<feature type="transmembrane region" description="Helical" evidence="8">
    <location>
        <begin position="119"/>
        <end position="138"/>
    </location>
</feature>
<evidence type="ECO:0000259" key="9">
    <source>
        <dbReference type="Pfam" id="PF00999"/>
    </source>
</evidence>
<feature type="compositionally biased region" description="Polar residues" evidence="7">
    <location>
        <begin position="1"/>
        <end position="16"/>
    </location>
</feature>
<evidence type="ECO:0000313" key="11">
    <source>
        <dbReference type="Proteomes" id="UP001140076"/>
    </source>
</evidence>
<gene>
    <name evidence="10" type="ORF">LG943_02235</name>
</gene>
<feature type="transmembrane region" description="Helical" evidence="8">
    <location>
        <begin position="440"/>
        <end position="460"/>
    </location>
</feature>
<dbReference type="EMBL" id="JAJAQC010000003">
    <property type="protein sequence ID" value="MDA0563152.1"/>
    <property type="molecule type" value="Genomic_DNA"/>
</dbReference>
<evidence type="ECO:0000256" key="5">
    <source>
        <dbReference type="ARBA" id="ARBA00023065"/>
    </source>
</evidence>
<dbReference type="GO" id="GO:1902600">
    <property type="term" value="P:proton transmembrane transport"/>
    <property type="evidence" value="ECO:0007669"/>
    <property type="project" value="InterPro"/>
</dbReference>
<dbReference type="Gene3D" id="1.20.1530.20">
    <property type="match status" value="1"/>
</dbReference>
<dbReference type="AlphaFoldDB" id="A0A9X3NGH6"/>
<feature type="transmembrane region" description="Helical" evidence="8">
    <location>
        <begin position="253"/>
        <end position="278"/>
    </location>
</feature>
<dbReference type="PANTHER" id="PTHR32468:SF0">
    <property type="entry name" value="K(+)_H(+) ANTIPORTER 1"/>
    <property type="match status" value="1"/>
</dbReference>
<proteinExistence type="predicted"/>
<dbReference type="Proteomes" id="UP001140076">
    <property type="component" value="Unassembled WGS sequence"/>
</dbReference>
<dbReference type="PANTHER" id="PTHR32468">
    <property type="entry name" value="CATION/H + ANTIPORTER"/>
    <property type="match status" value="1"/>
</dbReference>
<name>A0A9X3NGH6_9ACTN</name>
<organism evidence="10 11">
    <name type="scientific">Streptomonospora mangrovi</name>
    <dbReference type="NCBI Taxonomy" id="2883123"/>
    <lineage>
        <taxon>Bacteria</taxon>
        <taxon>Bacillati</taxon>
        <taxon>Actinomycetota</taxon>
        <taxon>Actinomycetes</taxon>
        <taxon>Streptosporangiales</taxon>
        <taxon>Nocardiopsidaceae</taxon>
        <taxon>Streptomonospora</taxon>
    </lineage>
</organism>
<dbReference type="InterPro" id="IPR006153">
    <property type="entry name" value="Cation/H_exchanger_TM"/>
</dbReference>
<evidence type="ECO:0000313" key="10">
    <source>
        <dbReference type="EMBL" id="MDA0563152.1"/>
    </source>
</evidence>
<comment type="subcellular location">
    <subcellularLocation>
        <location evidence="1">Membrane</location>
        <topology evidence="1">Multi-pass membrane protein</topology>
    </subcellularLocation>
</comment>
<keyword evidence="4 8" id="KW-1133">Transmembrane helix</keyword>
<dbReference type="GO" id="GO:0016020">
    <property type="term" value="C:membrane"/>
    <property type="evidence" value="ECO:0007669"/>
    <property type="project" value="UniProtKB-SubCell"/>
</dbReference>
<keyword evidence="6 8" id="KW-0472">Membrane</keyword>